<feature type="non-terminal residue" evidence="2">
    <location>
        <position position="1"/>
    </location>
</feature>
<dbReference type="AlphaFoldDB" id="A0AAU9WFY1"/>
<name>A0AAU9WFY1_9CNID</name>
<protein>
    <recommendedName>
        <fullName evidence="1">VWFA domain-containing protein</fullName>
    </recommendedName>
</protein>
<dbReference type="SMART" id="SM00327">
    <property type="entry name" value="VWA"/>
    <property type="match status" value="1"/>
</dbReference>
<dbReference type="Gene3D" id="2.60.120.200">
    <property type="match status" value="1"/>
</dbReference>
<dbReference type="SUPFAM" id="SSF49899">
    <property type="entry name" value="Concanavalin A-like lectins/glucanases"/>
    <property type="match status" value="1"/>
</dbReference>
<proteinExistence type="predicted"/>
<organism evidence="2 3">
    <name type="scientific">Pocillopora meandrina</name>
    <dbReference type="NCBI Taxonomy" id="46732"/>
    <lineage>
        <taxon>Eukaryota</taxon>
        <taxon>Metazoa</taxon>
        <taxon>Cnidaria</taxon>
        <taxon>Anthozoa</taxon>
        <taxon>Hexacorallia</taxon>
        <taxon>Scleractinia</taxon>
        <taxon>Astrocoeniina</taxon>
        <taxon>Pocilloporidae</taxon>
        <taxon>Pocillopora</taxon>
    </lineage>
</organism>
<dbReference type="PANTHER" id="PTHR47635">
    <property type="entry name" value="CUB DOMAIN-CONTAINING PROTEIN"/>
    <property type="match status" value="1"/>
</dbReference>
<dbReference type="InterPro" id="IPR002035">
    <property type="entry name" value="VWF_A"/>
</dbReference>
<dbReference type="Proteomes" id="UP001159428">
    <property type="component" value="Unassembled WGS sequence"/>
</dbReference>
<gene>
    <name evidence="2" type="ORF">PMEA_00002744</name>
</gene>
<evidence type="ECO:0000313" key="2">
    <source>
        <dbReference type="EMBL" id="CAH3108884.1"/>
    </source>
</evidence>
<dbReference type="Gene3D" id="3.40.50.410">
    <property type="entry name" value="von Willebrand factor, type A domain"/>
    <property type="match status" value="1"/>
</dbReference>
<dbReference type="EMBL" id="CALNXJ010000011">
    <property type="protein sequence ID" value="CAH3108884.1"/>
    <property type="molecule type" value="Genomic_DNA"/>
</dbReference>
<dbReference type="InterPro" id="IPR013320">
    <property type="entry name" value="ConA-like_dom_sf"/>
</dbReference>
<sequence>LPRIVAIYPLDEQYQGRDVSGNRNPTGTFVGVRTGPGPDGWPNTATEFFGNRNSYVEFPNNGKLDAKNSITVLAWVLHLGYAGPIFNFNRGPGWGVHLWMTKPRQFFARFVRRGGRFTTPLVTHGNNVRYKAWNFVGASFDGNTGMATLWVNNRPVVRSNIGKIRLATNRPVRMGAKIGDRRYFRGRVSCVQVYSVALTRKQVINAARRCFKRQPPPTPPPPVCRTVVDLGFLIDGSGSIEYHGRGNFRLMLRFIKSIVVTLPISRTQSRVGAVLFSTNPFPLFRFGQLNTITHVQQAIDSIRYPRGKTYIGKALAYTRIFLFGRRRQRNRKRVLIMLTDGISQDRVGRQASLLKAKGVEVFVVGIGRALKRRQLLQIATDRNHVSVVSFRGLAALSKMIRSKICQLVQPTG</sequence>
<keyword evidence="3" id="KW-1185">Reference proteome</keyword>
<dbReference type="SUPFAM" id="SSF53300">
    <property type="entry name" value="vWA-like"/>
    <property type="match status" value="1"/>
</dbReference>
<reference evidence="2 3" key="1">
    <citation type="submission" date="2022-05" db="EMBL/GenBank/DDBJ databases">
        <authorList>
            <consortium name="Genoscope - CEA"/>
            <person name="William W."/>
        </authorList>
    </citation>
    <scope>NUCLEOTIDE SEQUENCE [LARGE SCALE GENOMIC DNA]</scope>
</reference>
<dbReference type="InterPro" id="IPR036465">
    <property type="entry name" value="vWFA_dom_sf"/>
</dbReference>
<feature type="domain" description="VWFA" evidence="1">
    <location>
        <begin position="229"/>
        <end position="404"/>
    </location>
</feature>
<evidence type="ECO:0000313" key="3">
    <source>
        <dbReference type="Proteomes" id="UP001159428"/>
    </source>
</evidence>
<evidence type="ECO:0000259" key="1">
    <source>
        <dbReference type="PROSITE" id="PS50234"/>
    </source>
</evidence>
<dbReference type="PROSITE" id="PS50234">
    <property type="entry name" value="VWFA"/>
    <property type="match status" value="1"/>
</dbReference>
<dbReference type="Pfam" id="PF13385">
    <property type="entry name" value="Laminin_G_3"/>
    <property type="match status" value="1"/>
</dbReference>
<dbReference type="PANTHER" id="PTHR47635:SF2">
    <property type="entry name" value="LAMG-LIKE JELLYROLL FOLD DOMAIN-CONTAINING PROTEIN"/>
    <property type="match status" value="1"/>
</dbReference>
<comment type="caution">
    <text evidence="2">The sequence shown here is derived from an EMBL/GenBank/DDBJ whole genome shotgun (WGS) entry which is preliminary data.</text>
</comment>
<dbReference type="Pfam" id="PF00092">
    <property type="entry name" value="VWA"/>
    <property type="match status" value="1"/>
</dbReference>
<accession>A0AAU9WFY1</accession>